<proteinExistence type="inferred from homology"/>
<keyword evidence="8" id="KW-1185">Reference proteome</keyword>
<keyword evidence="3" id="KW-0677">Repeat</keyword>
<dbReference type="SUPFAM" id="SSF50978">
    <property type="entry name" value="WD40 repeat-like"/>
    <property type="match status" value="1"/>
</dbReference>
<evidence type="ECO:0000313" key="8">
    <source>
        <dbReference type="Proteomes" id="UP000660262"/>
    </source>
</evidence>
<dbReference type="Pfam" id="PF00400">
    <property type="entry name" value="WD40"/>
    <property type="match status" value="3"/>
</dbReference>
<comment type="caution">
    <text evidence="7">The sequence shown here is derived from an EMBL/GenBank/DDBJ whole genome shotgun (WGS) entry which is preliminary data.</text>
</comment>
<name>A0A830H5Y4_9CHLO</name>
<evidence type="ECO:0000259" key="6">
    <source>
        <dbReference type="Pfam" id="PF12265"/>
    </source>
</evidence>
<protein>
    <recommendedName>
        <fullName evidence="6">Histone-binding protein RBBP4-like N-terminal domain-containing protein</fullName>
    </recommendedName>
</protein>
<keyword evidence="2 4" id="KW-0853">WD repeat</keyword>
<evidence type="ECO:0000256" key="2">
    <source>
        <dbReference type="ARBA" id="ARBA00022574"/>
    </source>
</evidence>
<evidence type="ECO:0000256" key="3">
    <source>
        <dbReference type="ARBA" id="ARBA00022737"/>
    </source>
</evidence>
<dbReference type="SMART" id="SM00320">
    <property type="entry name" value="WD40"/>
    <property type="match status" value="5"/>
</dbReference>
<feature type="compositionally biased region" description="Acidic residues" evidence="5">
    <location>
        <begin position="190"/>
        <end position="219"/>
    </location>
</feature>
<dbReference type="Proteomes" id="UP000660262">
    <property type="component" value="Unassembled WGS sequence"/>
</dbReference>
<dbReference type="AlphaFoldDB" id="A0A830H5Y4"/>
<evidence type="ECO:0000313" key="7">
    <source>
        <dbReference type="EMBL" id="GHP01693.1"/>
    </source>
</evidence>
<dbReference type="PANTHER" id="PTHR45903:SF1">
    <property type="entry name" value="GLUTAMATE-RICH WD REPEAT-CONTAINING PROTEIN 1"/>
    <property type="match status" value="1"/>
</dbReference>
<evidence type="ECO:0000256" key="5">
    <source>
        <dbReference type="SAM" id="MobiDB-lite"/>
    </source>
</evidence>
<dbReference type="GO" id="GO:0005730">
    <property type="term" value="C:nucleolus"/>
    <property type="evidence" value="ECO:0007669"/>
    <property type="project" value="TreeGrafter"/>
</dbReference>
<dbReference type="InterPro" id="IPR015943">
    <property type="entry name" value="WD40/YVTN_repeat-like_dom_sf"/>
</dbReference>
<evidence type="ECO:0000256" key="4">
    <source>
        <dbReference type="PROSITE-ProRule" id="PRU00221"/>
    </source>
</evidence>
<feature type="region of interest" description="Disordered" evidence="5">
    <location>
        <begin position="1"/>
        <end position="63"/>
    </location>
</feature>
<sequence length="582" mass="61632">MPLPSSSRKDSKAKSSKKKAHRKSPSKKGQKNDMHLEEEQDQEEGENPQEGEPTPAVRPEVYLPFASANANARANPEAAAAAAAATAHAAADDDEAMEDHDAAELEYDPTAYDCLHALAFEWPCLSFDVLRDALGEGRKAFPHAMYVVAGTQADAANKNCLVVARLTNLGQGRHGMRRGKNAKKSRHDDSSDDEDEEDSSDEGDYSSDDDEDSSDEEGGEGGGFQDAAMQAAGAGGSAADERPRLSCRLVAHHGGVNRVRSMPQLPNVVATWGETGAVQIWDVSAQLASIAAEDASEPRKHAPAGSQSTTTPLRVAPLHAFTGHRDEGYAIGWSPVARGALASGGCDGAIYTYDPAESCASWSVPSTPFQGHGGSVEDIAWSPTEAGVFASVGTDATLRIWDARKRNGAALVAKVSPGCDVNVLSWNALASMMVLTGDDDGRCRVWDLRNFGGGGGAPAASEFTPSAVADLHYPRGAAVTSVEWSPHESSVFVASSSAGVVNLWDLSLEADPTEELELRDQLGTRGQDAIAPDDLPPQLLFVHQGQTDIKESKFHSQIPRMVLSTAADGFNAWMPSNTGEFV</sequence>
<reference evidence="7" key="1">
    <citation type="submission" date="2020-10" db="EMBL/GenBank/DDBJ databases">
        <title>Unveiling of a novel bifunctional photoreceptor, Dualchrome1, isolated from a cosmopolitan green alga.</title>
        <authorList>
            <person name="Suzuki S."/>
            <person name="Kawachi M."/>
        </authorList>
    </citation>
    <scope>NUCLEOTIDE SEQUENCE</scope>
    <source>
        <strain evidence="7">NIES 2893</strain>
    </source>
</reference>
<accession>A0A830H5Y4</accession>
<dbReference type="InterPro" id="IPR022052">
    <property type="entry name" value="Histone-bd_RBBP4-like_N"/>
</dbReference>
<dbReference type="OrthoDB" id="2161379at2759"/>
<feature type="compositionally biased region" description="Acidic residues" evidence="5">
    <location>
        <begin position="38"/>
        <end position="49"/>
    </location>
</feature>
<feature type="compositionally biased region" description="Basic residues" evidence="5">
    <location>
        <begin position="174"/>
        <end position="185"/>
    </location>
</feature>
<dbReference type="GO" id="GO:0042254">
    <property type="term" value="P:ribosome biogenesis"/>
    <property type="evidence" value="ECO:0007669"/>
    <property type="project" value="TreeGrafter"/>
</dbReference>
<dbReference type="PROSITE" id="PS50082">
    <property type="entry name" value="WD_REPEATS_2"/>
    <property type="match status" value="1"/>
</dbReference>
<feature type="compositionally biased region" description="Basic residues" evidence="5">
    <location>
        <begin position="14"/>
        <end position="29"/>
    </location>
</feature>
<dbReference type="InterPro" id="IPR001680">
    <property type="entry name" value="WD40_rpt"/>
</dbReference>
<feature type="repeat" description="WD" evidence="4">
    <location>
        <begin position="369"/>
        <end position="411"/>
    </location>
</feature>
<gene>
    <name evidence="7" type="ORF">PPROV_000045000</name>
</gene>
<feature type="domain" description="Histone-binding protein RBBP4-like N-terminal" evidence="6">
    <location>
        <begin position="104"/>
        <end position="169"/>
    </location>
</feature>
<dbReference type="PANTHER" id="PTHR45903">
    <property type="entry name" value="GLUTAMATE-RICH WD REPEAT-CONTAINING PROTEIN 1"/>
    <property type="match status" value="1"/>
</dbReference>
<dbReference type="EMBL" id="BNJQ01000001">
    <property type="protein sequence ID" value="GHP01693.1"/>
    <property type="molecule type" value="Genomic_DNA"/>
</dbReference>
<organism evidence="7 8">
    <name type="scientific">Pycnococcus provasolii</name>
    <dbReference type="NCBI Taxonomy" id="41880"/>
    <lineage>
        <taxon>Eukaryota</taxon>
        <taxon>Viridiplantae</taxon>
        <taxon>Chlorophyta</taxon>
        <taxon>Pseudoscourfieldiophyceae</taxon>
        <taxon>Pseudoscourfieldiales</taxon>
        <taxon>Pycnococcaceae</taxon>
        <taxon>Pycnococcus</taxon>
    </lineage>
</organism>
<dbReference type="InterPro" id="IPR036322">
    <property type="entry name" value="WD40_repeat_dom_sf"/>
</dbReference>
<feature type="region of interest" description="Disordered" evidence="5">
    <location>
        <begin position="172"/>
        <end position="240"/>
    </location>
</feature>
<dbReference type="Pfam" id="PF12265">
    <property type="entry name" value="CAF1C_H4-bd"/>
    <property type="match status" value="1"/>
</dbReference>
<dbReference type="InterPro" id="IPR051972">
    <property type="entry name" value="Glutamate-rich_WD_repeat"/>
</dbReference>
<dbReference type="PROSITE" id="PS50294">
    <property type="entry name" value="WD_REPEATS_REGION"/>
    <property type="match status" value="1"/>
</dbReference>
<dbReference type="Gene3D" id="2.130.10.10">
    <property type="entry name" value="YVTN repeat-like/Quinoprotein amine dehydrogenase"/>
    <property type="match status" value="1"/>
</dbReference>
<evidence type="ECO:0000256" key="1">
    <source>
        <dbReference type="ARBA" id="ARBA00009341"/>
    </source>
</evidence>
<comment type="similarity">
    <text evidence="1">Belongs to the WD repeat RBAP46/RBAP48/MSI1 family.</text>
</comment>